<organism evidence="2 3">
    <name type="scientific">Cylindrobasidium torrendii FP15055 ss-10</name>
    <dbReference type="NCBI Taxonomy" id="1314674"/>
    <lineage>
        <taxon>Eukaryota</taxon>
        <taxon>Fungi</taxon>
        <taxon>Dikarya</taxon>
        <taxon>Basidiomycota</taxon>
        <taxon>Agaricomycotina</taxon>
        <taxon>Agaricomycetes</taxon>
        <taxon>Agaricomycetidae</taxon>
        <taxon>Agaricales</taxon>
        <taxon>Marasmiineae</taxon>
        <taxon>Physalacriaceae</taxon>
        <taxon>Cylindrobasidium</taxon>
    </lineage>
</organism>
<sequence>MPIRHHRVPTSGRVVLTACWLPLNHSGPNLRGEWHWPPRAAGATGEGAHVQYEYTARLGILGGEHAESGRDSDVPFESALSSPLASFGRPFA</sequence>
<reference evidence="2 3" key="1">
    <citation type="journal article" date="2015" name="Fungal Genet. Biol.">
        <title>Evolution of novel wood decay mechanisms in Agaricales revealed by the genome sequences of Fistulina hepatica and Cylindrobasidium torrendii.</title>
        <authorList>
            <person name="Floudas D."/>
            <person name="Held B.W."/>
            <person name="Riley R."/>
            <person name="Nagy L.G."/>
            <person name="Koehler G."/>
            <person name="Ransdell A.S."/>
            <person name="Younus H."/>
            <person name="Chow J."/>
            <person name="Chiniquy J."/>
            <person name="Lipzen A."/>
            <person name="Tritt A."/>
            <person name="Sun H."/>
            <person name="Haridas S."/>
            <person name="LaButti K."/>
            <person name="Ohm R.A."/>
            <person name="Kues U."/>
            <person name="Blanchette R.A."/>
            <person name="Grigoriev I.V."/>
            <person name="Minto R.E."/>
            <person name="Hibbett D.S."/>
        </authorList>
    </citation>
    <scope>NUCLEOTIDE SEQUENCE [LARGE SCALE GENOMIC DNA]</scope>
    <source>
        <strain evidence="2 3">FP15055 ss-10</strain>
    </source>
</reference>
<proteinExistence type="predicted"/>
<gene>
    <name evidence="2" type="ORF">CYLTODRAFT_20606</name>
</gene>
<evidence type="ECO:0000256" key="1">
    <source>
        <dbReference type="SAM" id="MobiDB-lite"/>
    </source>
</evidence>
<protein>
    <submittedName>
        <fullName evidence="2">Uncharacterized protein</fullName>
    </submittedName>
</protein>
<dbReference type="AlphaFoldDB" id="A0A0D7BBM8"/>
<keyword evidence="3" id="KW-1185">Reference proteome</keyword>
<evidence type="ECO:0000313" key="3">
    <source>
        <dbReference type="Proteomes" id="UP000054007"/>
    </source>
</evidence>
<accession>A0A0D7BBM8</accession>
<dbReference type="Proteomes" id="UP000054007">
    <property type="component" value="Unassembled WGS sequence"/>
</dbReference>
<dbReference type="EMBL" id="KN880540">
    <property type="protein sequence ID" value="KIY66906.1"/>
    <property type="molecule type" value="Genomic_DNA"/>
</dbReference>
<feature type="region of interest" description="Disordered" evidence="1">
    <location>
        <begin position="64"/>
        <end position="92"/>
    </location>
</feature>
<evidence type="ECO:0000313" key="2">
    <source>
        <dbReference type="EMBL" id="KIY66906.1"/>
    </source>
</evidence>
<name>A0A0D7BBM8_9AGAR</name>
<feature type="compositionally biased region" description="Basic and acidic residues" evidence="1">
    <location>
        <begin position="64"/>
        <end position="73"/>
    </location>
</feature>